<sequence>MNHSSDVSDPKSPKSIGTYSRKRDAAYSIDHKGNKNSFKRLTDKLNRKALDPKKFDALCARKYV</sequence>
<evidence type="ECO:0000313" key="3">
    <source>
        <dbReference type="Proteomes" id="UP000252519"/>
    </source>
</evidence>
<dbReference type="EMBL" id="JOJR01000064">
    <property type="protein sequence ID" value="RCN47348.1"/>
    <property type="molecule type" value="Genomic_DNA"/>
</dbReference>
<name>A0A368GUR7_ANCCA</name>
<evidence type="ECO:0000313" key="2">
    <source>
        <dbReference type="EMBL" id="RCN47348.1"/>
    </source>
</evidence>
<accession>A0A368GUR7</accession>
<gene>
    <name evidence="2" type="ORF">ANCCAN_06636</name>
</gene>
<dbReference type="Proteomes" id="UP000252519">
    <property type="component" value="Unassembled WGS sequence"/>
</dbReference>
<evidence type="ECO:0000256" key="1">
    <source>
        <dbReference type="SAM" id="MobiDB-lite"/>
    </source>
</evidence>
<reference evidence="2 3" key="1">
    <citation type="submission" date="2014-10" db="EMBL/GenBank/DDBJ databases">
        <title>Draft genome of the hookworm Ancylostoma caninum.</title>
        <authorList>
            <person name="Mitreva M."/>
        </authorList>
    </citation>
    <scope>NUCLEOTIDE SEQUENCE [LARGE SCALE GENOMIC DNA]</scope>
    <source>
        <strain evidence="2 3">Baltimore</strain>
    </source>
</reference>
<organism evidence="2 3">
    <name type="scientific">Ancylostoma caninum</name>
    <name type="common">Dog hookworm</name>
    <dbReference type="NCBI Taxonomy" id="29170"/>
    <lineage>
        <taxon>Eukaryota</taxon>
        <taxon>Metazoa</taxon>
        <taxon>Ecdysozoa</taxon>
        <taxon>Nematoda</taxon>
        <taxon>Chromadorea</taxon>
        <taxon>Rhabditida</taxon>
        <taxon>Rhabditina</taxon>
        <taxon>Rhabditomorpha</taxon>
        <taxon>Strongyloidea</taxon>
        <taxon>Ancylostomatidae</taxon>
        <taxon>Ancylostomatinae</taxon>
        <taxon>Ancylostoma</taxon>
    </lineage>
</organism>
<proteinExistence type="predicted"/>
<keyword evidence="3" id="KW-1185">Reference proteome</keyword>
<protein>
    <submittedName>
        <fullName evidence="2">Uncharacterized protein</fullName>
    </submittedName>
</protein>
<dbReference type="AlphaFoldDB" id="A0A368GUR7"/>
<comment type="caution">
    <text evidence="2">The sequence shown here is derived from an EMBL/GenBank/DDBJ whole genome shotgun (WGS) entry which is preliminary data.</text>
</comment>
<feature type="region of interest" description="Disordered" evidence="1">
    <location>
        <begin position="1"/>
        <end position="28"/>
    </location>
</feature>
<feature type="compositionally biased region" description="Basic and acidic residues" evidence="1">
    <location>
        <begin position="1"/>
        <end position="12"/>
    </location>
</feature>